<gene>
    <name evidence="1" type="ORF">DHV22_02475</name>
</gene>
<feature type="non-terminal residue" evidence="1">
    <location>
        <position position="1"/>
    </location>
</feature>
<keyword evidence="1" id="KW-0378">Hydrolase</keyword>
<accession>A0A3D6BMM7</accession>
<organism evidence="1 2">
    <name type="scientific">Xanthomarina gelatinilytica</name>
    <dbReference type="NCBI Taxonomy" id="1137281"/>
    <lineage>
        <taxon>Bacteria</taxon>
        <taxon>Pseudomonadati</taxon>
        <taxon>Bacteroidota</taxon>
        <taxon>Flavobacteriia</taxon>
        <taxon>Flavobacteriales</taxon>
        <taxon>Flavobacteriaceae</taxon>
        <taxon>Xanthomarina</taxon>
    </lineage>
</organism>
<proteinExistence type="predicted"/>
<dbReference type="EMBL" id="DPRK01000035">
    <property type="protein sequence ID" value="HCY80532.1"/>
    <property type="molecule type" value="Genomic_DNA"/>
</dbReference>
<dbReference type="AlphaFoldDB" id="A0A3D6BMM7"/>
<evidence type="ECO:0000313" key="2">
    <source>
        <dbReference type="Proteomes" id="UP000263268"/>
    </source>
</evidence>
<protein>
    <submittedName>
        <fullName evidence="1">Collagenase-like protease</fullName>
    </submittedName>
</protein>
<sequence>LITGPTTGAKEMEVTEMMVNDVKSDKGSKGDLVTIPMEFRIRPSDKLYKIVENKVEASW</sequence>
<dbReference type="GO" id="GO:0008233">
    <property type="term" value="F:peptidase activity"/>
    <property type="evidence" value="ECO:0007669"/>
    <property type="project" value="UniProtKB-KW"/>
</dbReference>
<reference evidence="1 2" key="1">
    <citation type="journal article" date="2018" name="Nat. Biotechnol.">
        <title>A standardized bacterial taxonomy based on genome phylogeny substantially revises the tree of life.</title>
        <authorList>
            <person name="Parks D.H."/>
            <person name="Chuvochina M."/>
            <person name="Waite D.W."/>
            <person name="Rinke C."/>
            <person name="Skarshewski A."/>
            <person name="Chaumeil P.A."/>
            <person name="Hugenholtz P."/>
        </authorList>
    </citation>
    <scope>NUCLEOTIDE SEQUENCE [LARGE SCALE GENOMIC DNA]</scope>
    <source>
        <strain evidence="1">UBA10227</strain>
    </source>
</reference>
<comment type="caution">
    <text evidence="1">The sequence shown here is derived from an EMBL/GenBank/DDBJ whole genome shotgun (WGS) entry which is preliminary data.</text>
</comment>
<keyword evidence="1" id="KW-0645">Protease</keyword>
<name>A0A3D6BMM7_9FLAO</name>
<dbReference type="GO" id="GO:0006508">
    <property type="term" value="P:proteolysis"/>
    <property type="evidence" value="ECO:0007669"/>
    <property type="project" value="UniProtKB-KW"/>
</dbReference>
<evidence type="ECO:0000313" key="1">
    <source>
        <dbReference type="EMBL" id="HCY80532.1"/>
    </source>
</evidence>
<dbReference type="Proteomes" id="UP000263268">
    <property type="component" value="Unassembled WGS sequence"/>
</dbReference>